<name>A0AAV7C637_ENGPU</name>
<evidence type="ECO:0000313" key="2">
    <source>
        <dbReference type="EMBL" id="KAG8580081.1"/>
    </source>
</evidence>
<keyword evidence="1" id="KW-0472">Membrane</keyword>
<evidence type="ECO:0000256" key="1">
    <source>
        <dbReference type="SAM" id="Phobius"/>
    </source>
</evidence>
<accession>A0AAV7C637</accession>
<reference evidence="2" key="1">
    <citation type="thesis" date="2020" institute="ProQuest LLC" country="789 East Eisenhower Parkway, Ann Arbor, MI, USA">
        <title>Comparative Genomics and Chromosome Evolution.</title>
        <authorList>
            <person name="Mudd A.B."/>
        </authorList>
    </citation>
    <scope>NUCLEOTIDE SEQUENCE</scope>
    <source>
        <strain evidence="2">237g6f4</strain>
        <tissue evidence="2">Blood</tissue>
    </source>
</reference>
<dbReference type="Proteomes" id="UP000824782">
    <property type="component" value="Unassembled WGS sequence"/>
</dbReference>
<dbReference type="AlphaFoldDB" id="A0AAV7C637"/>
<comment type="caution">
    <text evidence="2">The sequence shown here is derived from an EMBL/GenBank/DDBJ whole genome shotgun (WGS) entry which is preliminary data.</text>
</comment>
<proteinExistence type="predicted"/>
<dbReference type="EMBL" id="WNYA01000003">
    <property type="protein sequence ID" value="KAG8580081.1"/>
    <property type="molecule type" value="Genomic_DNA"/>
</dbReference>
<feature type="transmembrane region" description="Helical" evidence="1">
    <location>
        <begin position="57"/>
        <end position="80"/>
    </location>
</feature>
<gene>
    <name evidence="2" type="ORF">GDO81_007125</name>
</gene>
<protein>
    <submittedName>
        <fullName evidence="2">Uncharacterized protein</fullName>
    </submittedName>
</protein>
<keyword evidence="1" id="KW-1133">Transmembrane helix</keyword>
<keyword evidence="3" id="KW-1185">Reference proteome</keyword>
<evidence type="ECO:0000313" key="3">
    <source>
        <dbReference type="Proteomes" id="UP000824782"/>
    </source>
</evidence>
<organism evidence="2 3">
    <name type="scientific">Engystomops pustulosus</name>
    <name type="common">Tungara frog</name>
    <name type="synonym">Physalaemus pustulosus</name>
    <dbReference type="NCBI Taxonomy" id="76066"/>
    <lineage>
        <taxon>Eukaryota</taxon>
        <taxon>Metazoa</taxon>
        <taxon>Chordata</taxon>
        <taxon>Craniata</taxon>
        <taxon>Vertebrata</taxon>
        <taxon>Euteleostomi</taxon>
        <taxon>Amphibia</taxon>
        <taxon>Batrachia</taxon>
        <taxon>Anura</taxon>
        <taxon>Neobatrachia</taxon>
        <taxon>Hyloidea</taxon>
        <taxon>Leptodactylidae</taxon>
        <taxon>Leiuperinae</taxon>
        <taxon>Engystomops</taxon>
    </lineage>
</organism>
<keyword evidence="1" id="KW-0812">Transmembrane</keyword>
<sequence>MYIDSTTQNYNSQHALVWGHAGSCSFASERTHPCLFLQPKFSMFSLSYLSFPVKTLLFAHFFFSLFFSLYFFLFFALAICGYTVTRSPRSENHCILRKR</sequence>